<dbReference type="PROSITE" id="PS00198">
    <property type="entry name" value="4FE4S_FER_1"/>
    <property type="match status" value="1"/>
</dbReference>
<dbReference type="SUPFAM" id="SSF54862">
    <property type="entry name" value="4Fe-4S ferredoxins"/>
    <property type="match status" value="1"/>
</dbReference>
<keyword evidence="4" id="KW-0411">Iron-sulfur</keyword>
<proteinExistence type="predicted"/>
<dbReference type="Gene3D" id="3.30.70.20">
    <property type="match status" value="1"/>
</dbReference>
<dbReference type="InterPro" id="IPR017896">
    <property type="entry name" value="4Fe4S_Fe-S-bd"/>
</dbReference>
<dbReference type="GO" id="GO:0051539">
    <property type="term" value="F:4 iron, 4 sulfur cluster binding"/>
    <property type="evidence" value="ECO:0007669"/>
    <property type="project" value="UniProtKB-KW"/>
</dbReference>
<evidence type="ECO:0000259" key="5">
    <source>
        <dbReference type="PROSITE" id="PS51379"/>
    </source>
</evidence>
<dbReference type="AlphaFoldDB" id="A0A0S8JWE5"/>
<dbReference type="PANTHER" id="PTHR30002">
    <property type="entry name" value="EPOXYQUEUOSINE REDUCTASE"/>
    <property type="match status" value="1"/>
</dbReference>
<keyword evidence="1" id="KW-0004">4Fe-4S</keyword>
<protein>
    <recommendedName>
        <fullName evidence="5">4Fe-4S ferredoxin-type domain-containing protein</fullName>
    </recommendedName>
</protein>
<dbReference type="InterPro" id="IPR017900">
    <property type="entry name" value="4Fe4S_Fe_S_CS"/>
</dbReference>
<keyword evidence="2" id="KW-0479">Metal-binding</keyword>
<organism evidence="6 7">
    <name type="scientific">candidate division WOR_3 bacterium SM1_77</name>
    <dbReference type="NCBI Taxonomy" id="1703778"/>
    <lineage>
        <taxon>Bacteria</taxon>
        <taxon>Bacteria division WOR-3</taxon>
    </lineage>
</organism>
<comment type="caution">
    <text evidence="6">The sequence shown here is derived from an EMBL/GenBank/DDBJ whole genome shotgun (WGS) entry which is preliminary data.</text>
</comment>
<evidence type="ECO:0000256" key="2">
    <source>
        <dbReference type="ARBA" id="ARBA00022723"/>
    </source>
</evidence>
<dbReference type="EMBL" id="LJVE01000069">
    <property type="protein sequence ID" value="KPL14052.1"/>
    <property type="molecule type" value="Genomic_DNA"/>
</dbReference>
<sequence length="300" mass="34746">MFTYSNISICHFDELLADIDRLDREGKLSDHTIYRRYLEHVKYRLPEGFPDAQSIIVMAVFTRPMLVNFYFRDKKHEIMVPPQYYDDGIAEESMRSTVLNEIIQIPGYNIERAKHVSLKLLAVRSGLGRYGRNNICYVDGMGSLLTLYAYFTDFGFEADNWHEIKMMDICADCQICISQCPTNSLSEKDFVIDAGKCLTLYNEIKGEFPEWIDPQAHNTLMGCMKCQLCCPANQEAIRRSGRFEDITEEETKKILEDRVGVEVVNSLSGKLRMFSPENARDFLPILRRNLRVLLLKQGQY</sequence>
<evidence type="ECO:0000313" key="7">
    <source>
        <dbReference type="Proteomes" id="UP000050975"/>
    </source>
</evidence>
<keyword evidence="3" id="KW-0408">Iron</keyword>
<reference evidence="6 7" key="1">
    <citation type="journal article" date="2015" name="Microbiome">
        <title>Genomic resolution of linkages in carbon, nitrogen, and sulfur cycling among widespread estuary sediment bacteria.</title>
        <authorList>
            <person name="Baker B.J."/>
            <person name="Lazar C.S."/>
            <person name="Teske A.P."/>
            <person name="Dick G.J."/>
        </authorList>
    </citation>
    <scope>NUCLEOTIDE SEQUENCE [LARGE SCALE GENOMIC DNA]</scope>
    <source>
        <strain evidence="6">SM1_77</strain>
    </source>
</reference>
<name>A0A0S8JWE5_UNCW3</name>
<gene>
    <name evidence="6" type="ORF">AMJ74_04110</name>
</gene>
<dbReference type="PANTHER" id="PTHR30002:SF4">
    <property type="entry name" value="EPOXYQUEUOSINE REDUCTASE"/>
    <property type="match status" value="1"/>
</dbReference>
<evidence type="ECO:0000256" key="3">
    <source>
        <dbReference type="ARBA" id="ARBA00023004"/>
    </source>
</evidence>
<dbReference type="Pfam" id="PF13484">
    <property type="entry name" value="Fer4_16"/>
    <property type="match status" value="1"/>
</dbReference>
<dbReference type="GO" id="GO:0052693">
    <property type="term" value="F:epoxyqueuosine reductase activity"/>
    <property type="evidence" value="ECO:0007669"/>
    <property type="project" value="TreeGrafter"/>
</dbReference>
<dbReference type="InterPro" id="IPR004453">
    <property type="entry name" value="QueG"/>
</dbReference>
<evidence type="ECO:0000256" key="1">
    <source>
        <dbReference type="ARBA" id="ARBA00022485"/>
    </source>
</evidence>
<evidence type="ECO:0000256" key="4">
    <source>
        <dbReference type="ARBA" id="ARBA00023014"/>
    </source>
</evidence>
<evidence type="ECO:0000313" key="6">
    <source>
        <dbReference type="EMBL" id="KPL14052.1"/>
    </source>
</evidence>
<dbReference type="Proteomes" id="UP000050975">
    <property type="component" value="Unassembled WGS sequence"/>
</dbReference>
<dbReference type="GO" id="GO:0008616">
    <property type="term" value="P:tRNA queuosine(34) biosynthetic process"/>
    <property type="evidence" value="ECO:0007669"/>
    <property type="project" value="InterPro"/>
</dbReference>
<feature type="domain" description="4Fe-4S ferredoxin-type" evidence="5">
    <location>
        <begin position="161"/>
        <end position="190"/>
    </location>
</feature>
<accession>A0A0S8JWE5</accession>
<dbReference type="GO" id="GO:0046872">
    <property type="term" value="F:metal ion binding"/>
    <property type="evidence" value="ECO:0007669"/>
    <property type="project" value="UniProtKB-KW"/>
</dbReference>
<dbReference type="PROSITE" id="PS51379">
    <property type="entry name" value="4FE4S_FER_2"/>
    <property type="match status" value="1"/>
</dbReference>